<dbReference type="EMBL" id="QPFP01000014">
    <property type="protein sequence ID" value="TEB32931.1"/>
    <property type="molecule type" value="Genomic_DNA"/>
</dbReference>
<evidence type="ECO:0008006" key="3">
    <source>
        <dbReference type="Google" id="ProtNLM"/>
    </source>
</evidence>
<evidence type="ECO:0000313" key="1">
    <source>
        <dbReference type="EMBL" id="TEB32931.1"/>
    </source>
</evidence>
<dbReference type="Gene3D" id="3.40.50.1820">
    <property type="entry name" value="alpha/beta hydrolase"/>
    <property type="match status" value="1"/>
</dbReference>
<dbReference type="AlphaFoldDB" id="A0A4Y7TFZ9"/>
<comment type="caution">
    <text evidence="1">The sequence shown here is derived from an EMBL/GenBank/DDBJ whole genome shotgun (WGS) entry which is preliminary data.</text>
</comment>
<sequence>MDPFKTLTVDPEANVHLAYLDSGAPSGVSSYTTIFTIHGIAFTAKIFSKVIAIAPQHGIRIVAISRRDYPGSSPLGAEDIGLMLGSDEGKAEYLTKRGLEYLRFIDAFIQEQSLPALSTSDGNRTGGVALVSWSLGNAFGNAALASVSKLEVGAQERISKYLRSVIIDDSPPVALGLPMPEKTWGPAFDLQIPVHERVPYQVLWLTSWFDHADLTKRDPNDLTYALPSRRKVPSIYTMHEHYDELVHIPPIVMGVGGESPPGTDAMLMGLLGTPLKENYEKVVFGGGESGLLPNAKVWVLGRAHSGTFTIPSYWLVQAENEKRGGSVNFDMTPHNHFLHWEDPGTAITSWKKALA</sequence>
<protein>
    <recommendedName>
        <fullName evidence="3">AB hydrolase-1 domain-containing protein</fullName>
    </recommendedName>
</protein>
<organism evidence="1 2">
    <name type="scientific">Coprinellus micaceus</name>
    <name type="common">Glistening ink-cap mushroom</name>
    <name type="synonym">Coprinus micaceus</name>
    <dbReference type="NCBI Taxonomy" id="71717"/>
    <lineage>
        <taxon>Eukaryota</taxon>
        <taxon>Fungi</taxon>
        <taxon>Dikarya</taxon>
        <taxon>Basidiomycota</taxon>
        <taxon>Agaricomycotina</taxon>
        <taxon>Agaricomycetes</taxon>
        <taxon>Agaricomycetidae</taxon>
        <taxon>Agaricales</taxon>
        <taxon>Agaricineae</taxon>
        <taxon>Psathyrellaceae</taxon>
        <taxon>Coprinellus</taxon>
    </lineage>
</organism>
<dbReference type="OrthoDB" id="3251587at2759"/>
<dbReference type="InterPro" id="IPR029058">
    <property type="entry name" value="AB_hydrolase_fold"/>
</dbReference>
<keyword evidence="2" id="KW-1185">Reference proteome</keyword>
<dbReference type="Proteomes" id="UP000298030">
    <property type="component" value="Unassembled WGS sequence"/>
</dbReference>
<proteinExistence type="predicted"/>
<dbReference type="SUPFAM" id="SSF53474">
    <property type="entry name" value="alpha/beta-Hydrolases"/>
    <property type="match status" value="1"/>
</dbReference>
<reference evidence="1 2" key="1">
    <citation type="journal article" date="2019" name="Nat. Ecol. Evol.">
        <title>Megaphylogeny resolves global patterns of mushroom evolution.</title>
        <authorList>
            <person name="Varga T."/>
            <person name="Krizsan K."/>
            <person name="Foldi C."/>
            <person name="Dima B."/>
            <person name="Sanchez-Garcia M."/>
            <person name="Sanchez-Ramirez S."/>
            <person name="Szollosi G.J."/>
            <person name="Szarkandi J.G."/>
            <person name="Papp V."/>
            <person name="Albert L."/>
            <person name="Andreopoulos W."/>
            <person name="Angelini C."/>
            <person name="Antonin V."/>
            <person name="Barry K.W."/>
            <person name="Bougher N.L."/>
            <person name="Buchanan P."/>
            <person name="Buyck B."/>
            <person name="Bense V."/>
            <person name="Catcheside P."/>
            <person name="Chovatia M."/>
            <person name="Cooper J."/>
            <person name="Damon W."/>
            <person name="Desjardin D."/>
            <person name="Finy P."/>
            <person name="Geml J."/>
            <person name="Haridas S."/>
            <person name="Hughes K."/>
            <person name="Justo A."/>
            <person name="Karasinski D."/>
            <person name="Kautmanova I."/>
            <person name="Kiss B."/>
            <person name="Kocsube S."/>
            <person name="Kotiranta H."/>
            <person name="LaButti K.M."/>
            <person name="Lechner B.E."/>
            <person name="Liimatainen K."/>
            <person name="Lipzen A."/>
            <person name="Lukacs Z."/>
            <person name="Mihaltcheva S."/>
            <person name="Morgado L.N."/>
            <person name="Niskanen T."/>
            <person name="Noordeloos M.E."/>
            <person name="Ohm R.A."/>
            <person name="Ortiz-Santana B."/>
            <person name="Ovrebo C."/>
            <person name="Racz N."/>
            <person name="Riley R."/>
            <person name="Savchenko A."/>
            <person name="Shiryaev A."/>
            <person name="Soop K."/>
            <person name="Spirin V."/>
            <person name="Szebenyi C."/>
            <person name="Tomsovsky M."/>
            <person name="Tulloss R.E."/>
            <person name="Uehling J."/>
            <person name="Grigoriev I.V."/>
            <person name="Vagvolgyi C."/>
            <person name="Papp T."/>
            <person name="Martin F.M."/>
            <person name="Miettinen O."/>
            <person name="Hibbett D.S."/>
            <person name="Nagy L.G."/>
        </authorList>
    </citation>
    <scope>NUCLEOTIDE SEQUENCE [LARGE SCALE GENOMIC DNA]</scope>
    <source>
        <strain evidence="1 2">FP101781</strain>
    </source>
</reference>
<name>A0A4Y7TFZ9_COPMI</name>
<evidence type="ECO:0000313" key="2">
    <source>
        <dbReference type="Proteomes" id="UP000298030"/>
    </source>
</evidence>
<accession>A0A4Y7TFZ9</accession>
<gene>
    <name evidence="1" type="ORF">FA13DRAFT_1790597</name>
</gene>